<feature type="compositionally biased region" description="Low complexity" evidence="1">
    <location>
        <begin position="11"/>
        <end position="22"/>
    </location>
</feature>
<evidence type="ECO:0000313" key="2">
    <source>
        <dbReference type="EMBL" id="NXX86663.1"/>
    </source>
</evidence>
<feature type="region of interest" description="Disordered" evidence="1">
    <location>
        <begin position="1"/>
        <end position="252"/>
    </location>
</feature>
<organism evidence="2 3">
    <name type="scientific">Urocolius indicus</name>
    <name type="common">Red-faced mousebird</name>
    <name type="synonym">Colius indicus</name>
    <dbReference type="NCBI Taxonomy" id="458196"/>
    <lineage>
        <taxon>Eukaryota</taxon>
        <taxon>Metazoa</taxon>
        <taxon>Chordata</taxon>
        <taxon>Craniata</taxon>
        <taxon>Vertebrata</taxon>
        <taxon>Euteleostomi</taxon>
        <taxon>Archelosauria</taxon>
        <taxon>Archosauria</taxon>
        <taxon>Dinosauria</taxon>
        <taxon>Saurischia</taxon>
        <taxon>Theropoda</taxon>
        <taxon>Coelurosauria</taxon>
        <taxon>Aves</taxon>
        <taxon>Neognathae</taxon>
        <taxon>Neoaves</taxon>
        <taxon>Telluraves</taxon>
        <taxon>Coraciimorphae</taxon>
        <taxon>Coliiformes</taxon>
        <taxon>Coliidae</taxon>
        <taxon>Urocolius</taxon>
    </lineage>
</organism>
<keyword evidence="3" id="KW-1185">Reference proteome</keyword>
<reference evidence="2" key="1">
    <citation type="submission" date="2020-02" db="EMBL/GenBank/DDBJ databases">
        <title>Bird 10,000 Genomes (B10K) Project - Family phase.</title>
        <authorList>
            <person name="Zhang G."/>
        </authorList>
    </citation>
    <scope>NUCLEOTIDE SEQUENCE</scope>
    <source>
        <strain evidence="2">B10K-DU-030-59</strain>
    </source>
</reference>
<sequence length="322" mass="34011">EVEQPHAKPITSSTMSSTDSSSAAEKLGAEVCPQGASGIPAGRGALLRQEAVASREDSGVLPGEESPDMVLQKGGSLPEPLGPGESQSAEVALAAAGKAGRDTGREEEVCPGETRADSSSKIEICPWEEQDRAPGKGSSVRDPSHPAEEPAVEKPRAKTPELLKVASEKAGSVEGRRAEVCPWETGEGDSTVRAEICPWDAEEAPREREGQEGESRRVAKEGAEQPIMGLSAKHPALHKTSSKQGETINSKQSDICPWEVQAEPLAKAEVCPWEEPAASLGKGKPDQDMRGILKRENKPGSGGPEDTKAKLAEMDGHQLEPR</sequence>
<feature type="compositionally biased region" description="Basic and acidic residues" evidence="1">
    <location>
        <begin position="99"/>
        <end position="120"/>
    </location>
</feature>
<name>A0A852L6L6_UROIN</name>
<dbReference type="Proteomes" id="UP000654395">
    <property type="component" value="Unassembled WGS sequence"/>
</dbReference>
<feature type="compositionally biased region" description="Basic and acidic residues" evidence="1">
    <location>
        <begin position="283"/>
        <end position="298"/>
    </location>
</feature>
<feature type="compositionally biased region" description="Low complexity" evidence="1">
    <location>
        <begin position="74"/>
        <end position="98"/>
    </location>
</feature>
<comment type="caution">
    <text evidence="2">The sequence shown here is derived from an EMBL/GenBank/DDBJ whole genome shotgun (WGS) entry which is preliminary data.</text>
</comment>
<proteinExistence type="predicted"/>
<dbReference type="EMBL" id="WBNH01012345">
    <property type="protein sequence ID" value="NXX86663.1"/>
    <property type="molecule type" value="Genomic_DNA"/>
</dbReference>
<feature type="region of interest" description="Disordered" evidence="1">
    <location>
        <begin position="275"/>
        <end position="322"/>
    </location>
</feature>
<feature type="compositionally biased region" description="Polar residues" evidence="1">
    <location>
        <begin position="242"/>
        <end position="252"/>
    </location>
</feature>
<accession>A0A852L6L6</accession>
<feature type="non-terminal residue" evidence="2">
    <location>
        <position position="1"/>
    </location>
</feature>
<gene>
    <name evidence="2" type="primary">Gpr179_0</name>
    <name evidence="2" type="ORF">UROIND_R15525</name>
</gene>
<evidence type="ECO:0000256" key="1">
    <source>
        <dbReference type="SAM" id="MobiDB-lite"/>
    </source>
</evidence>
<feature type="non-terminal residue" evidence="2">
    <location>
        <position position="322"/>
    </location>
</feature>
<evidence type="ECO:0000313" key="3">
    <source>
        <dbReference type="Proteomes" id="UP000654395"/>
    </source>
</evidence>
<dbReference type="AlphaFoldDB" id="A0A852L6L6"/>
<feature type="compositionally biased region" description="Basic and acidic residues" evidence="1">
    <location>
        <begin position="203"/>
        <end position="223"/>
    </location>
</feature>
<feature type="compositionally biased region" description="Basic and acidic residues" evidence="1">
    <location>
        <begin position="142"/>
        <end position="161"/>
    </location>
</feature>
<protein>
    <submittedName>
        <fullName evidence="2">GP179 protein</fullName>
    </submittedName>
</protein>
<feature type="compositionally biased region" description="Basic and acidic residues" evidence="1">
    <location>
        <begin position="305"/>
        <end position="322"/>
    </location>
</feature>
<dbReference type="OrthoDB" id="5823771at2759"/>